<keyword evidence="3" id="KW-0106">Calcium</keyword>
<keyword evidence="2" id="KW-0677">Repeat</keyword>
<dbReference type="InterPro" id="IPR011992">
    <property type="entry name" value="EF-hand-dom_pair"/>
</dbReference>
<dbReference type="CDD" id="cd00051">
    <property type="entry name" value="EFh"/>
    <property type="match status" value="1"/>
</dbReference>
<dbReference type="PANTHER" id="PTHR45942">
    <property type="entry name" value="PROTEIN PHOSPATASE 3 REGULATORY SUBUNIT B ALPHA ISOFORM TYPE 1"/>
    <property type="match status" value="1"/>
</dbReference>
<reference evidence="7" key="1">
    <citation type="journal article" date="2023" name="Commun. Biol.">
        <title>Genome analysis of Parmales, the sister group of diatoms, reveals the evolutionary specialization of diatoms from phago-mixotrophs to photoautotrophs.</title>
        <authorList>
            <person name="Ban H."/>
            <person name="Sato S."/>
            <person name="Yoshikawa S."/>
            <person name="Yamada K."/>
            <person name="Nakamura Y."/>
            <person name="Ichinomiya M."/>
            <person name="Sato N."/>
            <person name="Blanc-Mathieu R."/>
            <person name="Endo H."/>
            <person name="Kuwata A."/>
            <person name="Ogata H."/>
        </authorList>
    </citation>
    <scope>NUCLEOTIDE SEQUENCE [LARGE SCALE GENOMIC DNA]</scope>
    <source>
        <strain evidence="7">NIES 3699</strain>
    </source>
</reference>
<keyword evidence="7" id="KW-1185">Reference proteome</keyword>
<evidence type="ECO:0000256" key="4">
    <source>
        <dbReference type="SAM" id="MobiDB-lite"/>
    </source>
</evidence>
<feature type="compositionally biased region" description="Low complexity" evidence="4">
    <location>
        <begin position="509"/>
        <end position="519"/>
    </location>
</feature>
<feature type="region of interest" description="Disordered" evidence="4">
    <location>
        <begin position="225"/>
        <end position="293"/>
    </location>
</feature>
<evidence type="ECO:0000313" key="7">
    <source>
        <dbReference type="Proteomes" id="UP001165160"/>
    </source>
</evidence>
<feature type="domain" description="EF-hand" evidence="5">
    <location>
        <begin position="37"/>
        <end position="72"/>
    </location>
</feature>
<dbReference type="PROSITE" id="PS00018">
    <property type="entry name" value="EF_HAND_1"/>
    <property type="match status" value="4"/>
</dbReference>
<feature type="compositionally biased region" description="Basic residues" evidence="4">
    <location>
        <begin position="324"/>
        <end position="336"/>
    </location>
</feature>
<organism evidence="6 7">
    <name type="scientific">Triparma verrucosa</name>
    <dbReference type="NCBI Taxonomy" id="1606542"/>
    <lineage>
        <taxon>Eukaryota</taxon>
        <taxon>Sar</taxon>
        <taxon>Stramenopiles</taxon>
        <taxon>Ochrophyta</taxon>
        <taxon>Bolidophyceae</taxon>
        <taxon>Parmales</taxon>
        <taxon>Triparmaceae</taxon>
        <taxon>Triparma</taxon>
    </lineage>
</organism>
<gene>
    <name evidence="6" type="ORF">TrVE_jg2714</name>
</gene>
<dbReference type="SUPFAM" id="SSF47473">
    <property type="entry name" value="EF-hand"/>
    <property type="match status" value="1"/>
</dbReference>
<dbReference type="InterPro" id="IPR018247">
    <property type="entry name" value="EF_Hand_1_Ca_BS"/>
</dbReference>
<evidence type="ECO:0000256" key="1">
    <source>
        <dbReference type="ARBA" id="ARBA00022723"/>
    </source>
</evidence>
<feature type="compositionally biased region" description="Polar residues" evidence="4">
    <location>
        <begin position="420"/>
        <end position="437"/>
    </location>
</feature>
<dbReference type="Proteomes" id="UP001165160">
    <property type="component" value="Unassembled WGS sequence"/>
</dbReference>
<dbReference type="Pfam" id="PF13499">
    <property type="entry name" value="EF-hand_7"/>
    <property type="match status" value="1"/>
</dbReference>
<feature type="domain" description="EF-hand" evidence="5">
    <location>
        <begin position="105"/>
        <end position="140"/>
    </location>
</feature>
<feature type="domain" description="EF-hand" evidence="5">
    <location>
        <begin position="142"/>
        <end position="177"/>
    </location>
</feature>
<feature type="compositionally biased region" description="Basic residues" evidence="4">
    <location>
        <begin position="229"/>
        <end position="243"/>
    </location>
</feature>
<dbReference type="Gene3D" id="1.10.238.10">
    <property type="entry name" value="EF-hand"/>
    <property type="match status" value="1"/>
</dbReference>
<dbReference type="PROSITE" id="PS50222">
    <property type="entry name" value="EF_HAND_2"/>
    <property type="match status" value="3"/>
</dbReference>
<dbReference type="AlphaFoldDB" id="A0A9W7FLE6"/>
<feature type="compositionally biased region" description="Basic and acidic residues" evidence="4">
    <location>
        <begin position="244"/>
        <end position="270"/>
    </location>
</feature>
<protein>
    <recommendedName>
        <fullName evidence="5">EF-hand domain-containing protein</fullName>
    </recommendedName>
</protein>
<dbReference type="GO" id="GO:0005509">
    <property type="term" value="F:calcium ion binding"/>
    <property type="evidence" value="ECO:0007669"/>
    <property type="project" value="InterPro"/>
</dbReference>
<keyword evidence="1" id="KW-0479">Metal-binding</keyword>
<dbReference type="InterPro" id="IPR002048">
    <property type="entry name" value="EF_hand_dom"/>
</dbReference>
<evidence type="ECO:0000259" key="5">
    <source>
        <dbReference type="PROSITE" id="PS50222"/>
    </source>
</evidence>
<feature type="compositionally biased region" description="Low complexity" evidence="4">
    <location>
        <begin position="346"/>
        <end position="362"/>
    </location>
</feature>
<evidence type="ECO:0000313" key="6">
    <source>
        <dbReference type="EMBL" id="GMI14160.1"/>
    </source>
</evidence>
<dbReference type="SMART" id="SM00054">
    <property type="entry name" value="EFh"/>
    <property type="match status" value="4"/>
</dbReference>
<dbReference type="Pfam" id="PF13202">
    <property type="entry name" value="EF-hand_5"/>
    <property type="match status" value="1"/>
</dbReference>
<evidence type="ECO:0000256" key="3">
    <source>
        <dbReference type="ARBA" id="ARBA00022837"/>
    </source>
</evidence>
<proteinExistence type="predicted"/>
<accession>A0A9W7FLE6</accession>
<feature type="region of interest" description="Disordered" evidence="4">
    <location>
        <begin position="309"/>
        <end position="538"/>
    </location>
</feature>
<comment type="caution">
    <text evidence="6">The sequence shown here is derived from an EMBL/GenBank/DDBJ whole genome shotgun (WGS) entry which is preliminary data.</text>
</comment>
<name>A0A9W7FLE6_9STRA</name>
<dbReference type="EMBL" id="BRXX01000490">
    <property type="protein sequence ID" value="GMI14160.1"/>
    <property type="molecule type" value="Genomic_DNA"/>
</dbReference>
<sequence>MGNCQGGKPHTSATYELPPDKFNSLDVFCKQLEIRPGTLTKLRVAFTKIDHDKSGCVSMTEFLVLFGLDRTPFTTRAFRLIDNDRSGELDFFEFVAAVWNYCTMDWETLVRYSFDLFDTDGSGQLETEEIERLVCYVAGTKKPDARAKKVLKLMDHDNDGLISYHEFLCYNRKFQSILFPAFNMQVKMRKKVLGLPFWEHKTLEMAKLKTNQGISVRSVLDDLENGGKLSHRKAERVAKKRATKGKEAQKKETKAERAGEKKEELPKDHQFAQPAKPTFRVAANEKHKKKHKLKAKDGLILKTYDIDDDFESSGTKKQTELKSKSKSKKRKPSHSKHTAENHENSSRNTTSTISTSVSSITTEYIDFKIGSNPEKESKKKKKSKPPTTVDIRKQQRDMAEKEVQKRQKAIDTKFKRKNPKMQSFAQKNLGLLSTNQGKENDEVNSPPPLSMEDQIRLGLADAIAPPPPTNVSDTWKKLGGVGRKPLQPRRPRPLNTPPNKKNNKKNKMSKSPSLKKSLSAMFSPEGKLGKSMRAASDFISSPFSAKKTKKRMKKSVQFDSDLATTIVFSETPTKLTISEFR</sequence>
<feature type="compositionally biased region" description="Basic and acidic residues" evidence="4">
    <location>
        <begin position="390"/>
        <end position="413"/>
    </location>
</feature>
<evidence type="ECO:0000256" key="2">
    <source>
        <dbReference type="ARBA" id="ARBA00022737"/>
    </source>
</evidence>